<evidence type="ECO:0000313" key="11">
    <source>
        <dbReference type="Proteomes" id="UP001198565"/>
    </source>
</evidence>
<feature type="transmembrane region" description="Helical" evidence="8">
    <location>
        <begin position="281"/>
        <end position="304"/>
    </location>
</feature>
<sequence>MSSQAEAPQAPPGTPDADPLRWWGLTVIAIAQLMIVLDATIVNIALPTAQADLHISVANRQWVITAYTLAFGGLLLLGGRIGDLFGRKRVFIIGLLGFAVASALGGAAQGQEMLFAARALQGALGAILAPAALSLLTTTFTEPSERGKAFGIYGAIAGGGAAVGLVLGGLLTEFLNWRWCLFVNSPIAIVAALGATRTLRDNLPQAARVRLDFIGVVLGCGGLLAIVYGCTEAETHGWSSPRVLGLLCGGGLLLVLFALFEGRVRNPLLPQHIVRDRNRGGAALTVALAVISLFGTFLFLTYYLQTIKGYSPVIAGVSFLPMTAGIVFTSTQVSSRLLTRIPARMLIVPGLLLVAVGMFMLVFLRAGSSYAAVVLPSEILIGLGMGLVFMPSMSVATSGVRPQDAGVASAVVNTAQQVGGSIGTALLNTIAASAATAYITAHATSPHVSRGLQVTGTVHGYNVASATAACIMLAAAILAAILINHHPDRYEAAARSRREAEAQSAA</sequence>
<evidence type="ECO:0000256" key="5">
    <source>
        <dbReference type="ARBA" id="ARBA00022989"/>
    </source>
</evidence>
<keyword evidence="2" id="KW-0813">Transport</keyword>
<dbReference type="InterPro" id="IPR004638">
    <property type="entry name" value="EmrB-like"/>
</dbReference>
<feature type="domain" description="Major facilitator superfamily (MFS) profile" evidence="9">
    <location>
        <begin position="24"/>
        <end position="487"/>
    </location>
</feature>
<feature type="transmembrane region" description="Helical" evidence="8">
    <location>
        <begin position="176"/>
        <end position="199"/>
    </location>
</feature>
<dbReference type="Gene3D" id="1.20.1250.20">
    <property type="entry name" value="MFS general substrate transporter like domains"/>
    <property type="match status" value="1"/>
</dbReference>
<comment type="subcellular location">
    <subcellularLocation>
        <location evidence="1">Cell membrane</location>
        <topology evidence="1">Multi-pass membrane protein</topology>
    </subcellularLocation>
</comment>
<dbReference type="PANTHER" id="PTHR42718:SF46">
    <property type="entry name" value="BLR6921 PROTEIN"/>
    <property type="match status" value="1"/>
</dbReference>
<dbReference type="Pfam" id="PF07690">
    <property type="entry name" value="MFS_1"/>
    <property type="match status" value="1"/>
</dbReference>
<keyword evidence="4 8" id="KW-0812">Transmembrane</keyword>
<feature type="transmembrane region" description="Helical" evidence="8">
    <location>
        <begin position="115"/>
        <end position="138"/>
    </location>
</feature>
<evidence type="ECO:0000256" key="8">
    <source>
        <dbReference type="SAM" id="Phobius"/>
    </source>
</evidence>
<dbReference type="SUPFAM" id="SSF103473">
    <property type="entry name" value="MFS general substrate transporter"/>
    <property type="match status" value="1"/>
</dbReference>
<evidence type="ECO:0000256" key="2">
    <source>
        <dbReference type="ARBA" id="ARBA00022448"/>
    </source>
</evidence>
<feature type="transmembrane region" description="Helical" evidence="8">
    <location>
        <begin position="211"/>
        <end position="229"/>
    </location>
</feature>
<evidence type="ECO:0000256" key="7">
    <source>
        <dbReference type="ARBA" id="ARBA00023251"/>
    </source>
</evidence>
<comment type="caution">
    <text evidence="10">The sequence shown here is derived from an EMBL/GenBank/DDBJ whole genome shotgun (WGS) entry which is preliminary data.</text>
</comment>
<evidence type="ECO:0000313" key="10">
    <source>
        <dbReference type="EMBL" id="MBY8888619.1"/>
    </source>
</evidence>
<proteinExistence type="predicted"/>
<feature type="transmembrane region" description="Helical" evidence="8">
    <location>
        <begin position="341"/>
        <end position="364"/>
    </location>
</feature>
<keyword evidence="7" id="KW-0046">Antibiotic resistance</keyword>
<organism evidence="10 11">
    <name type="scientific">Streptantibioticus parmotrematis</name>
    <dbReference type="NCBI Taxonomy" id="2873249"/>
    <lineage>
        <taxon>Bacteria</taxon>
        <taxon>Bacillati</taxon>
        <taxon>Actinomycetota</taxon>
        <taxon>Actinomycetes</taxon>
        <taxon>Kitasatosporales</taxon>
        <taxon>Streptomycetaceae</taxon>
        <taxon>Streptantibioticus</taxon>
    </lineage>
</organism>
<keyword evidence="6 8" id="KW-0472">Membrane</keyword>
<evidence type="ECO:0000256" key="3">
    <source>
        <dbReference type="ARBA" id="ARBA00022475"/>
    </source>
</evidence>
<reference evidence="10 11" key="1">
    <citation type="submission" date="2021-08" db="EMBL/GenBank/DDBJ databases">
        <title>Streptomyces sp. PTM05 isolated from lichen.</title>
        <authorList>
            <person name="Somphong A."/>
            <person name="Phongsopitanun W."/>
            <person name="Tanasupawat S."/>
        </authorList>
    </citation>
    <scope>NUCLEOTIDE SEQUENCE [LARGE SCALE GENOMIC DNA]</scope>
    <source>
        <strain evidence="10 11">Ptm05</strain>
    </source>
</reference>
<feature type="transmembrane region" description="Helical" evidence="8">
    <location>
        <begin position="463"/>
        <end position="483"/>
    </location>
</feature>
<feature type="transmembrane region" description="Helical" evidence="8">
    <location>
        <begin position="20"/>
        <end position="42"/>
    </location>
</feature>
<dbReference type="PROSITE" id="PS50850">
    <property type="entry name" value="MFS"/>
    <property type="match status" value="1"/>
</dbReference>
<protein>
    <submittedName>
        <fullName evidence="10">MFS transporter</fullName>
    </submittedName>
</protein>
<dbReference type="InterPro" id="IPR020846">
    <property type="entry name" value="MFS_dom"/>
</dbReference>
<gene>
    <name evidence="10" type="ORF">K7472_27805</name>
</gene>
<dbReference type="InterPro" id="IPR036259">
    <property type="entry name" value="MFS_trans_sf"/>
</dbReference>
<dbReference type="InterPro" id="IPR011701">
    <property type="entry name" value="MFS"/>
</dbReference>
<feature type="transmembrane region" description="Helical" evidence="8">
    <location>
        <begin position="90"/>
        <end position="109"/>
    </location>
</feature>
<evidence type="ECO:0000256" key="4">
    <source>
        <dbReference type="ARBA" id="ARBA00022692"/>
    </source>
</evidence>
<dbReference type="PANTHER" id="PTHR42718">
    <property type="entry name" value="MAJOR FACILITATOR SUPERFAMILY MULTIDRUG TRANSPORTER MFSC"/>
    <property type="match status" value="1"/>
</dbReference>
<dbReference type="NCBIfam" id="TIGR00711">
    <property type="entry name" value="efflux_EmrB"/>
    <property type="match status" value="1"/>
</dbReference>
<evidence type="ECO:0000259" key="9">
    <source>
        <dbReference type="PROSITE" id="PS50850"/>
    </source>
</evidence>
<feature type="transmembrane region" description="Helical" evidence="8">
    <location>
        <begin position="62"/>
        <end position="78"/>
    </location>
</feature>
<feature type="transmembrane region" description="Helical" evidence="8">
    <location>
        <begin position="425"/>
        <end position="443"/>
    </location>
</feature>
<dbReference type="EMBL" id="JAINVZ010000027">
    <property type="protein sequence ID" value="MBY8888619.1"/>
    <property type="molecule type" value="Genomic_DNA"/>
</dbReference>
<accession>A0ABS7R125</accession>
<evidence type="ECO:0000256" key="6">
    <source>
        <dbReference type="ARBA" id="ARBA00023136"/>
    </source>
</evidence>
<feature type="transmembrane region" description="Helical" evidence="8">
    <location>
        <begin position="310"/>
        <end position="329"/>
    </location>
</feature>
<dbReference type="RefSeq" id="WP_222981338.1">
    <property type="nucleotide sequence ID" value="NZ_JAINVZ010000027.1"/>
</dbReference>
<feature type="transmembrane region" description="Helical" evidence="8">
    <location>
        <begin position="150"/>
        <end position="170"/>
    </location>
</feature>
<keyword evidence="11" id="KW-1185">Reference proteome</keyword>
<dbReference type="Proteomes" id="UP001198565">
    <property type="component" value="Unassembled WGS sequence"/>
</dbReference>
<dbReference type="Gene3D" id="1.20.1720.10">
    <property type="entry name" value="Multidrug resistance protein D"/>
    <property type="match status" value="1"/>
</dbReference>
<feature type="transmembrane region" description="Helical" evidence="8">
    <location>
        <begin position="241"/>
        <end position="260"/>
    </location>
</feature>
<evidence type="ECO:0000256" key="1">
    <source>
        <dbReference type="ARBA" id="ARBA00004651"/>
    </source>
</evidence>
<keyword evidence="5 8" id="KW-1133">Transmembrane helix</keyword>
<dbReference type="PRINTS" id="PR01036">
    <property type="entry name" value="TCRTETB"/>
</dbReference>
<name>A0ABS7R125_9ACTN</name>
<dbReference type="CDD" id="cd17321">
    <property type="entry name" value="MFS_MMR_MDR_like"/>
    <property type="match status" value="1"/>
</dbReference>
<keyword evidence="3" id="KW-1003">Cell membrane</keyword>